<keyword evidence="2" id="KW-1185">Reference proteome</keyword>
<reference evidence="1 2" key="2">
    <citation type="submission" date="2024-11" db="EMBL/GenBank/DDBJ databases">
        <title>Using genomics to understand microbial adaptation to soil warming.</title>
        <authorList>
            <person name="Deangelis K.M. PhD."/>
        </authorList>
    </citation>
    <scope>NUCLEOTIDE SEQUENCE [LARGE SCALE GENOMIC DNA]</scope>
    <source>
        <strain evidence="1 2">GAS97</strain>
    </source>
</reference>
<protein>
    <submittedName>
        <fullName evidence="1">Uncharacterized protein</fullName>
    </submittedName>
</protein>
<gene>
    <name evidence="1" type="ORF">ABH943_009122</name>
</gene>
<evidence type="ECO:0000313" key="1">
    <source>
        <dbReference type="EMBL" id="MFK4449073.1"/>
    </source>
</evidence>
<dbReference type="EMBL" id="JBIYDN010000085">
    <property type="protein sequence ID" value="MFK4449073.1"/>
    <property type="molecule type" value="Genomic_DNA"/>
</dbReference>
<comment type="caution">
    <text evidence="1">The sequence shown here is derived from an EMBL/GenBank/DDBJ whole genome shotgun (WGS) entry which is preliminary data.</text>
</comment>
<reference evidence="1 2" key="1">
    <citation type="submission" date="2024-10" db="EMBL/GenBank/DDBJ databases">
        <authorList>
            <person name="Deangelis K."/>
            <person name="Huntemann M."/>
            <person name="Clum A."/>
            <person name="Wang J."/>
            <person name="Palaniappan K."/>
            <person name="Ritter S."/>
            <person name="Chen I.-M."/>
            <person name="Stamatis D."/>
            <person name="Reddy T."/>
            <person name="O'Malley R."/>
            <person name="Daum C."/>
            <person name="Ng V."/>
            <person name="Ivanova N."/>
            <person name="Kyrpides N."/>
            <person name="Woyke T."/>
        </authorList>
    </citation>
    <scope>NUCLEOTIDE SEQUENCE [LARGE SCALE GENOMIC DNA]</scope>
    <source>
        <strain evidence="1 2">GAS97</strain>
    </source>
</reference>
<organism evidence="1 2">
    <name type="scientific">Caballeronia udeis</name>
    <dbReference type="NCBI Taxonomy" id="1232866"/>
    <lineage>
        <taxon>Bacteria</taxon>
        <taxon>Pseudomonadati</taxon>
        <taxon>Pseudomonadota</taxon>
        <taxon>Betaproteobacteria</taxon>
        <taxon>Burkholderiales</taxon>
        <taxon>Burkholderiaceae</taxon>
        <taxon>Caballeronia</taxon>
    </lineage>
</organism>
<proteinExistence type="predicted"/>
<dbReference type="Proteomes" id="UP001620514">
    <property type="component" value="Unassembled WGS sequence"/>
</dbReference>
<accession>A0ABW8MZA2</accession>
<name>A0ABW8MZA2_9BURK</name>
<sequence>MKGHRTLRRHRDYRLNLANFINHASRSYLLGPVNRQCTLCITRGVYVSAQRIGKLLNIESDCDVQVCFDAPLFQADSRQPVLVGQQVPNYHWLSQYISMTMSAKPTMTKVNRTGIPDELKTGIEALSGMSPDSPKVHYNSPAPAQLDALASAQGSVIHVALEQEKHVPHEARQIVQQTQGRVTPTNRTAEDVGANDDTRLEREADIMGGKAVSVGKNGRRIRF</sequence>
<evidence type="ECO:0000313" key="2">
    <source>
        <dbReference type="Proteomes" id="UP001620514"/>
    </source>
</evidence>